<evidence type="ECO:0000256" key="5">
    <source>
        <dbReference type="ARBA" id="ARBA00023274"/>
    </source>
</evidence>
<proteinExistence type="inferred from homology"/>
<evidence type="ECO:0000259" key="11">
    <source>
        <dbReference type="SMART" id="SM00363"/>
    </source>
</evidence>
<dbReference type="GO" id="GO:0006412">
    <property type="term" value="P:translation"/>
    <property type="evidence" value="ECO:0007669"/>
    <property type="project" value="InterPro"/>
</dbReference>
<feature type="region of interest" description="Disordered" evidence="10">
    <location>
        <begin position="276"/>
        <end position="299"/>
    </location>
</feature>
<evidence type="ECO:0000256" key="3">
    <source>
        <dbReference type="ARBA" id="ARBA00022884"/>
    </source>
</evidence>
<accession>A0A8S1JU57</accession>
<dbReference type="InterPro" id="IPR018079">
    <property type="entry name" value="Ribosomal_uS4_CS"/>
</dbReference>
<evidence type="ECO:0000256" key="7">
    <source>
        <dbReference type="ARBA" id="ARBA00035410"/>
    </source>
</evidence>
<dbReference type="CDD" id="cd00165">
    <property type="entry name" value="S4"/>
    <property type="match status" value="1"/>
</dbReference>
<organism evidence="13 14">
    <name type="scientific">Paramecium primaurelia</name>
    <dbReference type="NCBI Taxonomy" id="5886"/>
    <lineage>
        <taxon>Eukaryota</taxon>
        <taxon>Sar</taxon>
        <taxon>Alveolata</taxon>
        <taxon>Ciliophora</taxon>
        <taxon>Intramacronucleata</taxon>
        <taxon>Oligohymenophorea</taxon>
        <taxon>Peniculida</taxon>
        <taxon>Parameciidae</taxon>
        <taxon>Paramecium</taxon>
    </lineage>
</organism>
<feature type="domain" description="Small ribosomal subunit protein uS4 N-terminal" evidence="12">
    <location>
        <begin position="119"/>
        <end position="219"/>
    </location>
</feature>
<evidence type="ECO:0000256" key="2">
    <source>
        <dbReference type="ARBA" id="ARBA00022730"/>
    </source>
</evidence>
<dbReference type="Proteomes" id="UP000688137">
    <property type="component" value="Unassembled WGS sequence"/>
</dbReference>
<evidence type="ECO:0000313" key="13">
    <source>
        <dbReference type="EMBL" id="CAD8046192.1"/>
    </source>
</evidence>
<dbReference type="PROSITE" id="PS00632">
    <property type="entry name" value="RIBOSOMAL_S4"/>
    <property type="match status" value="1"/>
</dbReference>
<dbReference type="Pfam" id="PF01479">
    <property type="entry name" value="S4"/>
    <property type="match status" value="1"/>
</dbReference>
<evidence type="ECO:0000313" key="14">
    <source>
        <dbReference type="Proteomes" id="UP000688137"/>
    </source>
</evidence>
<keyword evidence="14" id="KW-1185">Reference proteome</keyword>
<name>A0A8S1JU57_PARPR</name>
<dbReference type="EMBL" id="CAJJDM010000007">
    <property type="protein sequence ID" value="CAD8046192.1"/>
    <property type="molecule type" value="Genomic_DNA"/>
</dbReference>
<gene>
    <name evidence="13" type="ORF">PPRIM_AZ9-3.1.T0100229</name>
</gene>
<comment type="caution">
    <text evidence="13">The sequence shown here is derived from an EMBL/GenBank/DDBJ whole genome shotgun (WGS) entry which is preliminary data.</text>
</comment>
<dbReference type="SMART" id="SM00363">
    <property type="entry name" value="S4"/>
    <property type="match status" value="1"/>
</dbReference>
<evidence type="ECO:0000256" key="8">
    <source>
        <dbReference type="PROSITE-ProRule" id="PRU00182"/>
    </source>
</evidence>
<dbReference type="PANTHER" id="PTHR11831">
    <property type="entry name" value="30S 40S RIBOSOMAL PROTEIN"/>
    <property type="match status" value="1"/>
</dbReference>
<evidence type="ECO:0000259" key="12">
    <source>
        <dbReference type="SMART" id="SM01390"/>
    </source>
</evidence>
<evidence type="ECO:0000256" key="9">
    <source>
        <dbReference type="RuleBase" id="RU003699"/>
    </source>
</evidence>
<reference evidence="13" key="1">
    <citation type="submission" date="2021-01" db="EMBL/GenBank/DDBJ databases">
        <authorList>
            <consortium name="Genoscope - CEA"/>
            <person name="William W."/>
        </authorList>
    </citation>
    <scope>NUCLEOTIDE SEQUENCE</scope>
</reference>
<dbReference type="InterPro" id="IPR022801">
    <property type="entry name" value="Ribosomal_uS4"/>
</dbReference>
<dbReference type="InterPro" id="IPR005710">
    <property type="entry name" value="Ribosomal_uS4_euk/arc"/>
</dbReference>
<keyword evidence="3 8" id="KW-0694">RNA-binding</keyword>
<evidence type="ECO:0000256" key="6">
    <source>
        <dbReference type="ARBA" id="ARBA00035254"/>
    </source>
</evidence>
<dbReference type="Pfam" id="PF00163">
    <property type="entry name" value="Ribosomal_S4"/>
    <property type="match status" value="1"/>
</dbReference>
<dbReference type="FunFam" id="3.10.290.10:FF:000023">
    <property type="entry name" value="40S ribosomal protein S9"/>
    <property type="match status" value="1"/>
</dbReference>
<dbReference type="InterPro" id="IPR002942">
    <property type="entry name" value="S4_RNA-bd"/>
</dbReference>
<feature type="compositionally biased region" description="Basic residues" evidence="10">
    <location>
        <begin position="283"/>
        <end position="299"/>
    </location>
</feature>
<sequence>MNLVITYFFLSVYLIYIQKDTVVYNKSLQINSQCIIIPITLPIIFLFFQRISCQLDYKINERIISNTYRFINIIALSNNQKKILVLLIKSYNKYEQSDLFNCEQIQIYLNLFIMGKNYRNRSKTSDTPRKPFEKERLDNELQIIGKYGLKNKREVWRVQLTLARIRKAARELLTLDPKDPRRLFEGEALIRRMVRFGLLSEQERKLDYVLGLTTQKMMERRLQTFVFKSNQASSIHHARTLIRQRHFRVGKRLVNSPSFLVRVESEKLVDFAVTSPFGQGREGRRKRKNAKRVKPNKEE</sequence>
<dbReference type="NCBIfam" id="NF003139">
    <property type="entry name" value="PRK04051.1"/>
    <property type="match status" value="1"/>
</dbReference>
<dbReference type="PANTHER" id="PTHR11831:SF5">
    <property type="entry name" value="40S RIBOSOMAL PROTEIN S9"/>
    <property type="match status" value="1"/>
</dbReference>
<keyword evidence="4 9" id="KW-0689">Ribosomal protein</keyword>
<protein>
    <recommendedName>
        <fullName evidence="6">Small ribosomal subunit protein uS4</fullName>
    </recommendedName>
    <alternativeName>
        <fullName evidence="7">40S ribosomal protein S9</fullName>
    </alternativeName>
</protein>
<dbReference type="SMART" id="SM01390">
    <property type="entry name" value="Ribosomal_S4"/>
    <property type="match status" value="1"/>
</dbReference>
<dbReference type="GO" id="GO:0042274">
    <property type="term" value="P:ribosomal small subunit biogenesis"/>
    <property type="evidence" value="ECO:0007669"/>
    <property type="project" value="TreeGrafter"/>
</dbReference>
<evidence type="ECO:0000256" key="4">
    <source>
        <dbReference type="ARBA" id="ARBA00022980"/>
    </source>
</evidence>
<dbReference type="GO" id="GO:0019843">
    <property type="term" value="F:rRNA binding"/>
    <property type="evidence" value="ECO:0007669"/>
    <property type="project" value="UniProtKB-KW"/>
</dbReference>
<comment type="similarity">
    <text evidence="1 9">Belongs to the universal ribosomal protein uS4 family.</text>
</comment>
<feature type="domain" description="RNA-binding S4" evidence="11">
    <location>
        <begin position="220"/>
        <end position="291"/>
    </location>
</feature>
<dbReference type="AlphaFoldDB" id="A0A8S1JU57"/>
<keyword evidence="5 9" id="KW-0687">Ribonucleoprotein</keyword>
<dbReference type="InterPro" id="IPR001912">
    <property type="entry name" value="Ribosomal_uS4_N"/>
</dbReference>
<dbReference type="PROSITE" id="PS50889">
    <property type="entry name" value="S4"/>
    <property type="match status" value="1"/>
</dbReference>
<evidence type="ECO:0000256" key="10">
    <source>
        <dbReference type="SAM" id="MobiDB-lite"/>
    </source>
</evidence>
<evidence type="ECO:0000256" key="1">
    <source>
        <dbReference type="ARBA" id="ARBA00007465"/>
    </source>
</evidence>
<dbReference type="GO" id="GO:0022627">
    <property type="term" value="C:cytosolic small ribosomal subunit"/>
    <property type="evidence" value="ECO:0007669"/>
    <property type="project" value="TreeGrafter"/>
</dbReference>
<dbReference type="NCBIfam" id="TIGR01018">
    <property type="entry name" value="uS4_arch"/>
    <property type="match status" value="1"/>
</dbReference>
<keyword evidence="2 8" id="KW-0699">rRNA-binding</keyword>
<dbReference type="GO" id="GO:0003735">
    <property type="term" value="F:structural constituent of ribosome"/>
    <property type="evidence" value="ECO:0007669"/>
    <property type="project" value="InterPro"/>
</dbReference>